<keyword evidence="3" id="KW-0472">Membrane</keyword>
<dbReference type="SUPFAM" id="SSF56601">
    <property type="entry name" value="beta-lactamase/transpeptidase-like"/>
    <property type="match status" value="1"/>
</dbReference>
<dbReference type="GO" id="GO:0071555">
    <property type="term" value="P:cell wall organization"/>
    <property type="evidence" value="ECO:0007669"/>
    <property type="project" value="TreeGrafter"/>
</dbReference>
<keyword evidence="8" id="KW-1185">Reference proteome</keyword>
<evidence type="ECO:0000256" key="1">
    <source>
        <dbReference type="ARBA" id="ARBA00004370"/>
    </source>
</evidence>
<dbReference type="PANTHER" id="PTHR30627:SF1">
    <property type="entry name" value="PEPTIDOGLYCAN D,D-TRANSPEPTIDASE FTSI"/>
    <property type="match status" value="1"/>
</dbReference>
<dbReference type="Pfam" id="PF00905">
    <property type="entry name" value="Transpeptidase"/>
    <property type="match status" value="1"/>
</dbReference>
<accession>A0A930UY99</accession>
<reference evidence="7" key="1">
    <citation type="submission" date="2020-11" db="EMBL/GenBank/DDBJ databases">
        <title>Nocardioides sp. CBS4Y-1, whole genome shotgun sequence.</title>
        <authorList>
            <person name="Tuo L."/>
        </authorList>
    </citation>
    <scope>NUCLEOTIDE SEQUENCE</scope>
    <source>
        <strain evidence="7">CBS4Y-1</strain>
    </source>
</reference>
<dbReference type="InterPro" id="IPR050515">
    <property type="entry name" value="Beta-lactam/transpept"/>
</dbReference>
<dbReference type="AlphaFoldDB" id="A0A930UY99"/>
<dbReference type="InterPro" id="IPR036138">
    <property type="entry name" value="PBP_dimer_sf"/>
</dbReference>
<dbReference type="SUPFAM" id="SSF56519">
    <property type="entry name" value="Penicillin binding protein dimerisation domain"/>
    <property type="match status" value="1"/>
</dbReference>
<dbReference type="InterPro" id="IPR012338">
    <property type="entry name" value="Beta-lactam/transpept-like"/>
</dbReference>
<dbReference type="GO" id="GO:0008658">
    <property type="term" value="F:penicillin binding"/>
    <property type="evidence" value="ECO:0007669"/>
    <property type="project" value="InterPro"/>
</dbReference>
<protein>
    <submittedName>
        <fullName evidence="7">Penicillin-binding protein 2</fullName>
    </submittedName>
</protein>
<dbReference type="GO" id="GO:0005886">
    <property type="term" value="C:plasma membrane"/>
    <property type="evidence" value="ECO:0007669"/>
    <property type="project" value="TreeGrafter"/>
</dbReference>
<evidence type="ECO:0000256" key="4">
    <source>
        <dbReference type="SAM" id="MobiDB-lite"/>
    </source>
</evidence>
<feature type="domain" description="Penicillin-binding protein transpeptidase" evidence="5">
    <location>
        <begin position="267"/>
        <end position="577"/>
    </location>
</feature>
<evidence type="ECO:0000256" key="3">
    <source>
        <dbReference type="ARBA" id="ARBA00023136"/>
    </source>
</evidence>
<dbReference type="PANTHER" id="PTHR30627">
    <property type="entry name" value="PEPTIDOGLYCAN D,D-TRANSPEPTIDASE"/>
    <property type="match status" value="1"/>
</dbReference>
<sequence length="600" mass="63351">MPRARAPRRGAPQMRLRIGFVLIAFALSVFGARLVQLQGLDPDSYAAMAAAEGSVDVVLPAQRGEILDRNGEPLAESADGLMVIADPALVNTDKDGNEVDRAPDLAKFLSTKLGVDYFTTLTRLRRTDTQFQYIAREVPAAKATAVVARADQLGYDGLTTQRDPIREYPAGDVAANLIGYLGTPLPDGTPNPAAGGGFELSFNQLLSGTDGSARYSVAGGQKLPLGDNTIVEPTDGSDLHTTIDRQLQWYTQRVLRQTVDAAGGDSGTAIVLDSRTGEVLALADDPTFDSNAPTESSPDDLGTRSMQEPYEPGSVEKVLTFASLLDAGKVTPRTKLTVPSELDSNDGHTIGDWFDHGTIHLTVAGALAKSSNIGTVLAGNRMGPDQLHRYLTSFGLGQTTNVGVRGESRGILPPASQWTQGLEDRIDFGQSVSVNALQMAAAINTIANGGERIDPSLIEGRATTTDGQVVGTDVAQRTRVVSPKAAHQTAMMMERVVDPEAGVAPSAQVPGYRVAGKTGTAQRANSDCGCYDGTFTVSFAGFAPTDDPRFTVYVVVQNPRNGGGGGSVGGPAFSKIMSYALRRYGVPPTDTKPSTLPVEW</sequence>
<evidence type="ECO:0000313" key="8">
    <source>
        <dbReference type="Proteomes" id="UP000656804"/>
    </source>
</evidence>
<evidence type="ECO:0000313" key="7">
    <source>
        <dbReference type="EMBL" id="MBF4160619.1"/>
    </source>
</evidence>
<comment type="similarity">
    <text evidence="2">Belongs to the transpeptidase family.</text>
</comment>
<dbReference type="Pfam" id="PF03717">
    <property type="entry name" value="PBP_dimer"/>
    <property type="match status" value="1"/>
</dbReference>
<dbReference type="Gene3D" id="3.40.710.10">
    <property type="entry name" value="DD-peptidase/beta-lactamase superfamily"/>
    <property type="match status" value="1"/>
</dbReference>
<gene>
    <name evidence="7" type="ORF">ISG29_02890</name>
</gene>
<dbReference type="InterPro" id="IPR005311">
    <property type="entry name" value="PBP_dimer"/>
</dbReference>
<comment type="subcellular location">
    <subcellularLocation>
        <location evidence="1">Membrane</location>
    </subcellularLocation>
</comment>
<feature type="domain" description="Penicillin-binding protein dimerisation" evidence="6">
    <location>
        <begin position="59"/>
        <end position="218"/>
    </location>
</feature>
<dbReference type="RefSeq" id="WP_194501824.1">
    <property type="nucleotide sequence ID" value="NZ_JADIVZ010000001.1"/>
</dbReference>
<dbReference type="Gene3D" id="3.30.450.330">
    <property type="match status" value="1"/>
</dbReference>
<comment type="caution">
    <text evidence="7">The sequence shown here is derived from an EMBL/GenBank/DDBJ whole genome shotgun (WGS) entry which is preliminary data.</text>
</comment>
<organism evidence="7 8">
    <name type="scientific">Nocardioides acrostichi</name>
    <dbReference type="NCBI Taxonomy" id="2784339"/>
    <lineage>
        <taxon>Bacteria</taxon>
        <taxon>Bacillati</taxon>
        <taxon>Actinomycetota</taxon>
        <taxon>Actinomycetes</taxon>
        <taxon>Propionibacteriales</taxon>
        <taxon>Nocardioidaceae</taxon>
        <taxon>Nocardioides</taxon>
    </lineage>
</organism>
<dbReference type="Gene3D" id="3.90.1310.10">
    <property type="entry name" value="Penicillin-binding protein 2a (Domain 2)"/>
    <property type="match status" value="1"/>
</dbReference>
<evidence type="ECO:0000256" key="2">
    <source>
        <dbReference type="ARBA" id="ARBA00007171"/>
    </source>
</evidence>
<dbReference type="InterPro" id="IPR001460">
    <property type="entry name" value="PCN-bd_Tpept"/>
</dbReference>
<dbReference type="EMBL" id="JADIVZ010000001">
    <property type="protein sequence ID" value="MBF4160619.1"/>
    <property type="molecule type" value="Genomic_DNA"/>
</dbReference>
<name>A0A930UY99_9ACTN</name>
<dbReference type="Proteomes" id="UP000656804">
    <property type="component" value="Unassembled WGS sequence"/>
</dbReference>
<evidence type="ECO:0000259" key="5">
    <source>
        <dbReference type="Pfam" id="PF00905"/>
    </source>
</evidence>
<feature type="region of interest" description="Disordered" evidence="4">
    <location>
        <begin position="284"/>
        <end position="305"/>
    </location>
</feature>
<evidence type="ECO:0000259" key="6">
    <source>
        <dbReference type="Pfam" id="PF03717"/>
    </source>
</evidence>
<proteinExistence type="inferred from homology"/>